<sequence length="275" mass="30458">MSAATSARERNIESVQSDEVEARGMQRLMEAEARLERWETTLEQLPVMSGSALAGDDIATPYEALSQQAISSFKVALDHLRTVTLVIVKTEAMPVLASFTLIRAALEAAGQALWLMGPTSRDERVLRSLQLSLEERRDLYAAEAEGTGSDTRLPADDKVLARLQELQSRRVGLNGRSLNVPTITKRLKQSDEYAGDQSISLLVAWKLASGMAHGRRSTMYHLLERQLVESTDTGFSVHMTSSIGIVEAFYSIAEQHLMKAVALFYMRNGLPMPFE</sequence>
<accession>A0A1H1SZ18</accession>
<dbReference type="OrthoDB" id="5119281at2"/>
<evidence type="ECO:0000313" key="2">
    <source>
        <dbReference type="Proteomes" id="UP000181956"/>
    </source>
</evidence>
<organism evidence="1 2">
    <name type="scientific">Microterricola viridarii</name>
    <dbReference type="NCBI Taxonomy" id="412690"/>
    <lineage>
        <taxon>Bacteria</taxon>
        <taxon>Bacillati</taxon>
        <taxon>Actinomycetota</taxon>
        <taxon>Actinomycetes</taxon>
        <taxon>Micrococcales</taxon>
        <taxon>Microbacteriaceae</taxon>
        <taxon>Microterricola</taxon>
    </lineage>
</organism>
<gene>
    <name evidence="1" type="ORF">SAMN04489834_1651</name>
</gene>
<dbReference type="RefSeq" id="WP_083363601.1">
    <property type="nucleotide sequence ID" value="NZ_LT629742.1"/>
</dbReference>
<dbReference type="AlphaFoldDB" id="A0A1H1SZ18"/>
<reference evidence="2" key="1">
    <citation type="submission" date="2016-10" db="EMBL/GenBank/DDBJ databases">
        <authorList>
            <person name="Varghese N."/>
            <person name="Submissions S."/>
        </authorList>
    </citation>
    <scope>NUCLEOTIDE SEQUENCE [LARGE SCALE GENOMIC DNA]</scope>
    <source>
        <strain evidence="2">DSM 21772</strain>
    </source>
</reference>
<keyword evidence="2" id="KW-1185">Reference proteome</keyword>
<protein>
    <submittedName>
        <fullName evidence="1">Uncharacterized protein</fullName>
    </submittedName>
</protein>
<proteinExistence type="predicted"/>
<dbReference type="EMBL" id="LT629742">
    <property type="protein sequence ID" value="SDS53073.1"/>
    <property type="molecule type" value="Genomic_DNA"/>
</dbReference>
<name>A0A1H1SZ18_9MICO</name>
<evidence type="ECO:0000313" key="1">
    <source>
        <dbReference type="EMBL" id="SDS53073.1"/>
    </source>
</evidence>
<dbReference type="Proteomes" id="UP000181956">
    <property type="component" value="Chromosome I"/>
</dbReference>